<dbReference type="AlphaFoldDB" id="A0A250LJ54"/>
<name>A0A250LJ54_9BURK</name>
<feature type="domain" description="DUF7661" evidence="1">
    <location>
        <begin position="2"/>
        <end position="60"/>
    </location>
</feature>
<reference evidence="2" key="2">
    <citation type="journal article" date="2017" name="Genome Announc.">
        <title>High-Quality Draft Genome Sequence of Burkholderia contaminans CH-1, a Gram-Negative Bacterium That Metabolizes 2-Azahypoxanthine, a Plant Growth-Regulating Compound.</title>
        <authorList>
            <person name="Choi J.-H."/>
            <person name="Sugiura H."/>
            <person name="Moriuchi R."/>
            <person name="Kawagishi H."/>
            <person name="Dohra H."/>
        </authorList>
    </citation>
    <scope>NUCLEOTIDE SEQUENCE</scope>
    <source>
        <strain evidence="2">CH-1</strain>
    </source>
</reference>
<proteinExistence type="predicted"/>
<sequence length="66" mass="7590">MVTIVREAAQWRAFDLGVDGKRRPADFQIPDFVHGHELRQYLEDLFHENATPEREGVLQMPSSGQP</sequence>
<reference evidence="2" key="1">
    <citation type="journal article" date="2016" name="Biosci. Biotechnol. Biochem.">
        <title>Bioconversion of AHX to AOH by resting cells of Burkholderia contaminans CH-1.</title>
        <authorList>
            <person name="Choi J.H."/>
            <person name="Kikuchi A."/>
            <person name="Pumkaeo P."/>
            <person name="Hirai H."/>
            <person name="Tokuyama S."/>
            <person name="Kawagishi H."/>
        </authorList>
    </citation>
    <scope>NUCLEOTIDE SEQUENCE</scope>
    <source>
        <strain evidence="2">CH-1</strain>
    </source>
</reference>
<protein>
    <recommendedName>
        <fullName evidence="1">DUF7661 domain-containing protein</fullName>
    </recommendedName>
</protein>
<dbReference type="InterPro" id="IPR056078">
    <property type="entry name" value="DUF7661"/>
</dbReference>
<organism evidence="2">
    <name type="scientific">Burkholderia contaminans</name>
    <dbReference type="NCBI Taxonomy" id="488447"/>
    <lineage>
        <taxon>Bacteria</taxon>
        <taxon>Pseudomonadati</taxon>
        <taxon>Pseudomonadota</taxon>
        <taxon>Betaproteobacteria</taxon>
        <taxon>Burkholderiales</taxon>
        <taxon>Burkholderiaceae</taxon>
        <taxon>Burkholderia</taxon>
        <taxon>Burkholderia cepacia complex</taxon>
    </lineage>
</organism>
<dbReference type="Pfam" id="PF24697">
    <property type="entry name" value="DUF7661"/>
    <property type="match status" value="1"/>
</dbReference>
<evidence type="ECO:0000259" key="1">
    <source>
        <dbReference type="Pfam" id="PF24697"/>
    </source>
</evidence>
<accession>A0A250LJ54</accession>
<evidence type="ECO:0000313" key="2">
    <source>
        <dbReference type="EMBL" id="BBA43889.1"/>
    </source>
</evidence>
<dbReference type="EMBL" id="AP018359">
    <property type="protein sequence ID" value="BBA43889.1"/>
    <property type="molecule type" value="Genomic_DNA"/>
</dbReference>
<gene>
    <name evidence="2" type="ORF">BCCH1_63910</name>
</gene>